<keyword evidence="2" id="KW-0808">Transferase</keyword>
<dbReference type="GO" id="GO:0005737">
    <property type="term" value="C:cytoplasm"/>
    <property type="evidence" value="ECO:0007669"/>
    <property type="project" value="TreeGrafter"/>
</dbReference>
<dbReference type="EMBL" id="CP013232">
    <property type="protein sequence ID" value="AMO94579.1"/>
    <property type="molecule type" value="Genomic_DNA"/>
</dbReference>
<dbReference type="InterPro" id="IPR051908">
    <property type="entry name" value="Ribosomal_N-acetyltransferase"/>
</dbReference>
<evidence type="ECO:0000313" key="2">
    <source>
        <dbReference type="EMBL" id="AMO94579.1"/>
    </source>
</evidence>
<reference evidence="2 3" key="1">
    <citation type="submission" date="2015-11" db="EMBL/GenBank/DDBJ databases">
        <title>Exploring the genomic traits of fungus-feeding bacterial genus Collimonas.</title>
        <authorList>
            <person name="Song C."/>
            <person name="Schmidt R."/>
            <person name="de Jager V."/>
            <person name="Krzyzanowska D."/>
            <person name="Jongedijk E."/>
            <person name="Cankar K."/>
            <person name="Beekwilder J."/>
            <person name="van Veen A."/>
            <person name="de Boer W."/>
            <person name="van Veen J.A."/>
            <person name="Garbeva P."/>
        </authorList>
    </citation>
    <scope>NUCLEOTIDE SEQUENCE [LARGE SCALE GENOMIC DNA]</scope>
    <source>
        <strain evidence="2 3">Ter6</strain>
    </source>
</reference>
<dbReference type="InterPro" id="IPR016181">
    <property type="entry name" value="Acyl_CoA_acyltransferase"/>
</dbReference>
<dbReference type="OrthoDB" id="9801669at2"/>
<sequence length="184" mass="20544">MRYVDLPGFAHELVYMRPLSRADAPSWYAYLTKPHVLEHTSWHLASMDELQLKFDAMESSDLGAEMRFAIILNDSGALVGTVGFHSVSPLNRTAEIAYDLAPDVWGRGIAAAACNAVVEWGFSHLGVVRIQATTLDTNTRSARVLEKCGFQCEGLLRSFRMVRGNPRDFWIYSRLNPHSAVAET</sequence>
<protein>
    <submittedName>
        <fullName evidence="2">Acetyltransferase family protein</fullName>
    </submittedName>
</protein>
<dbReference type="GO" id="GO:0008999">
    <property type="term" value="F:protein-N-terminal-alanine acetyltransferase activity"/>
    <property type="evidence" value="ECO:0007669"/>
    <property type="project" value="TreeGrafter"/>
</dbReference>
<dbReference type="SUPFAM" id="SSF55729">
    <property type="entry name" value="Acyl-CoA N-acyltransferases (Nat)"/>
    <property type="match status" value="1"/>
</dbReference>
<dbReference type="InterPro" id="IPR000182">
    <property type="entry name" value="GNAT_dom"/>
</dbReference>
<organism evidence="2">
    <name type="scientific">Collimonas fungivorans</name>
    <dbReference type="NCBI Taxonomy" id="158899"/>
    <lineage>
        <taxon>Bacteria</taxon>
        <taxon>Pseudomonadati</taxon>
        <taxon>Pseudomonadota</taxon>
        <taxon>Betaproteobacteria</taxon>
        <taxon>Burkholderiales</taxon>
        <taxon>Oxalobacteraceae</taxon>
        <taxon>Collimonas</taxon>
    </lineage>
</organism>
<dbReference type="CDD" id="cd04301">
    <property type="entry name" value="NAT_SF"/>
    <property type="match status" value="1"/>
</dbReference>
<evidence type="ECO:0000259" key="1">
    <source>
        <dbReference type="PROSITE" id="PS51186"/>
    </source>
</evidence>
<evidence type="ECO:0000313" key="3">
    <source>
        <dbReference type="Proteomes" id="UP000072421"/>
    </source>
</evidence>
<dbReference type="Gene3D" id="3.40.630.30">
    <property type="match status" value="1"/>
</dbReference>
<gene>
    <name evidence="2" type="ORF">CFter6_1884</name>
</gene>
<name>A0A127P9T1_9BURK</name>
<dbReference type="PROSITE" id="PS51186">
    <property type="entry name" value="GNAT"/>
    <property type="match status" value="1"/>
</dbReference>
<dbReference type="PANTHER" id="PTHR43441:SF2">
    <property type="entry name" value="FAMILY ACETYLTRANSFERASE, PUTATIVE (AFU_ORTHOLOGUE AFUA_7G00850)-RELATED"/>
    <property type="match status" value="1"/>
</dbReference>
<dbReference type="PANTHER" id="PTHR43441">
    <property type="entry name" value="RIBOSOMAL-PROTEIN-SERINE ACETYLTRANSFERASE"/>
    <property type="match status" value="1"/>
</dbReference>
<dbReference type="Pfam" id="PF13302">
    <property type="entry name" value="Acetyltransf_3"/>
    <property type="match status" value="1"/>
</dbReference>
<dbReference type="RefSeq" id="WP_061539601.1">
    <property type="nucleotide sequence ID" value="NZ_CP013232.1"/>
</dbReference>
<dbReference type="GO" id="GO:1990189">
    <property type="term" value="F:protein N-terminal-serine acetyltransferase activity"/>
    <property type="evidence" value="ECO:0007669"/>
    <property type="project" value="TreeGrafter"/>
</dbReference>
<dbReference type="Proteomes" id="UP000072421">
    <property type="component" value="Chromosome"/>
</dbReference>
<accession>A0A127P9T1</accession>
<dbReference type="AlphaFoldDB" id="A0A127P9T1"/>
<feature type="domain" description="N-acetyltransferase" evidence="1">
    <location>
        <begin position="14"/>
        <end position="176"/>
    </location>
</feature>
<dbReference type="PATRIC" id="fig|158899.10.peg.1888"/>
<proteinExistence type="predicted"/>